<proteinExistence type="predicted"/>
<evidence type="ECO:0008006" key="3">
    <source>
        <dbReference type="Google" id="ProtNLM"/>
    </source>
</evidence>
<gene>
    <name evidence="1" type="ORF">CINF_0028</name>
</gene>
<dbReference type="RefSeq" id="WP_179975294.1">
    <property type="nucleotide sequence ID" value="NZ_CP049075.1"/>
</dbReference>
<dbReference type="EMBL" id="CP049075">
    <property type="protein sequence ID" value="QLI04583.1"/>
    <property type="molecule type" value="Genomic_DNA"/>
</dbReference>
<protein>
    <recommendedName>
        <fullName evidence="3">Protein hydE</fullName>
    </recommendedName>
</protein>
<sequence length="461" mass="52499">MVLEFCFYIKAFYFGDFLEFMAKNSALEYKITKSDGIFRLFVKAKTAELENFISSQISQIPHSIFLENSEVFKREISAFNEQKNIFQKSNFKSENITPYCLKNGVNEFDARSDENFINSAIATLNNAQILRYKDLEICAFGDFACDYMVPVRVENIAKIFIADESALIALCSFEKPVLRLKTSALYRQNHKNAPRSFNLRLPWDLNIFKICQKLENIAFLGVKSKSEIFSVNLLNKAVLINSGFDFSPKKANSNNELIKLILAEKSLENKTSAVFNLSKTSDDFIRVFKNNECYEMLKITTPSSFDEIYKNINQNLLNNFKANFTLKTGEIGANNSFYALFNIIKEILNFDDEILELGDDFNLQKGVRISYKLINKNELDVFGLISSAMSFRLAGASKQDIAFGIIESLAFFIGDMCDILRAELDCQGEILCGSLFSTKSLSRLCVLHTKATFSQIYPLEI</sequence>
<evidence type="ECO:0000313" key="1">
    <source>
        <dbReference type="EMBL" id="QLI04583.1"/>
    </source>
</evidence>
<dbReference type="KEGG" id="cinf:CINF_0028"/>
<reference evidence="1 2" key="1">
    <citation type="submission" date="2020-02" db="EMBL/GenBank/DDBJ databases">
        <title>Complete genome sequence of the novel Campylobacter species Candidatus Campylobacter infans.</title>
        <authorList>
            <person name="Duim B."/>
            <person name="Zomer A."/>
            <person name="van der Graaf L."/>
            <person name="Wagenaar J."/>
        </authorList>
    </citation>
    <scope>NUCLEOTIDE SEQUENCE [LARGE SCALE GENOMIC DNA]</scope>
    <source>
        <strain evidence="1 2">19S00001</strain>
    </source>
</reference>
<keyword evidence="2" id="KW-1185">Reference proteome</keyword>
<dbReference type="AlphaFoldDB" id="A0A7H9CEP5"/>
<dbReference type="Proteomes" id="UP000509414">
    <property type="component" value="Chromosome"/>
</dbReference>
<name>A0A7H9CEP5_9BACT</name>
<evidence type="ECO:0000313" key="2">
    <source>
        <dbReference type="Proteomes" id="UP000509414"/>
    </source>
</evidence>
<accession>A0A7H9CEP5</accession>
<organism evidence="1 2">
    <name type="scientific">Candidatus Campylobacter infans</name>
    <dbReference type="NCBI Taxonomy" id="2561898"/>
    <lineage>
        <taxon>Bacteria</taxon>
        <taxon>Pseudomonadati</taxon>
        <taxon>Campylobacterota</taxon>
        <taxon>Epsilonproteobacteria</taxon>
        <taxon>Campylobacterales</taxon>
        <taxon>Campylobacteraceae</taxon>
        <taxon>Campylobacter</taxon>
    </lineage>
</organism>